<evidence type="ECO:0000313" key="6">
    <source>
        <dbReference type="EMBL" id="CAB4669852.1"/>
    </source>
</evidence>
<comment type="similarity">
    <text evidence="1">Belongs to the uracil-DNA glycosylase (UDG) superfamily. UNG family.</text>
</comment>
<proteinExistence type="inferred from homology"/>
<dbReference type="Pfam" id="PF03167">
    <property type="entry name" value="UDG"/>
    <property type="match status" value="1"/>
</dbReference>
<feature type="domain" description="Uracil-DNA glycosylase-like" evidence="5">
    <location>
        <begin position="45"/>
        <end position="199"/>
    </location>
</feature>
<dbReference type="InterPro" id="IPR005122">
    <property type="entry name" value="Uracil-DNA_glycosylase-like"/>
</dbReference>
<name>A0A6J6M7L1_9ZZZZ</name>
<dbReference type="GO" id="GO:0004844">
    <property type="term" value="F:uracil DNA N-glycosylase activity"/>
    <property type="evidence" value="ECO:0007669"/>
    <property type="project" value="InterPro"/>
</dbReference>
<dbReference type="SMART" id="SM00987">
    <property type="entry name" value="UreE_C"/>
    <property type="match status" value="1"/>
</dbReference>
<evidence type="ECO:0000259" key="5">
    <source>
        <dbReference type="SMART" id="SM00986"/>
    </source>
</evidence>
<dbReference type="GO" id="GO:0097510">
    <property type="term" value="P:base-excision repair, AP site formation via deaminated base removal"/>
    <property type="evidence" value="ECO:0007669"/>
    <property type="project" value="TreeGrafter"/>
</dbReference>
<dbReference type="NCBIfam" id="NF003588">
    <property type="entry name" value="PRK05254.1-1"/>
    <property type="match status" value="1"/>
</dbReference>
<evidence type="ECO:0000256" key="2">
    <source>
        <dbReference type="ARBA" id="ARBA00022763"/>
    </source>
</evidence>
<evidence type="ECO:0000256" key="3">
    <source>
        <dbReference type="ARBA" id="ARBA00022801"/>
    </source>
</evidence>
<keyword evidence="4" id="KW-0234">DNA repair</keyword>
<reference evidence="6" key="1">
    <citation type="submission" date="2020-05" db="EMBL/GenBank/DDBJ databases">
        <authorList>
            <person name="Chiriac C."/>
            <person name="Salcher M."/>
            <person name="Ghai R."/>
            <person name="Kavagutti S V."/>
        </authorList>
    </citation>
    <scope>NUCLEOTIDE SEQUENCE</scope>
</reference>
<evidence type="ECO:0000313" key="7">
    <source>
        <dbReference type="EMBL" id="CAB4707006.1"/>
    </source>
</evidence>
<dbReference type="EMBL" id="CAEZXT010000103">
    <property type="protein sequence ID" value="CAB4707006.1"/>
    <property type="molecule type" value="Genomic_DNA"/>
</dbReference>
<keyword evidence="3" id="KW-0378">Hydrolase</keyword>
<organism evidence="6">
    <name type="scientific">freshwater metagenome</name>
    <dbReference type="NCBI Taxonomy" id="449393"/>
    <lineage>
        <taxon>unclassified sequences</taxon>
        <taxon>metagenomes</taxon>
        <taxon>ecological metagenomes</taxon>
    </lineage>
</organism>
<dbReference type="PANTHER" id="PTHR11264">
    <property type="entry name" value="URACIL-DNA GLYCOSYLASE"/>
    <property type="match status" value="1"/>
</dbReference>
<sequence>MMLFGSMHPDWQILLPHCEPLLNKIELALENREFVPSKETVMRAFVRPPRDIKVAIFGQDPYPGHGDATGLAFSIPRLKKKIPASLRNIYTELHSDLDIPPASHGDLTAWVDQGVALVNRSLTFTQGFPSISLWEEFTNEVARVLGSSQIIGVFWGKDAQQLSHYFPKDQRIISAHPSPLSAYRGFFGSKPFSRINQLLEINGREIVDWRIT</sequence>
<dbReference type="EMBL" id="CAEZWS010000056">
    <property type="protein sequence ID" value="CAB4669852.1"/>
    <property type="molecule type" value="Genomic_DNA"/>
</dbReference>
<gene>
    <name evidence="6" type="ORF">UFOPK2288_00975</name>
    <name evidence="7" type="ORF">UFOPK2589_01139</name>
    <name evidence="8" type="ORF">UFOPK3558_00756</name>
</gene>
<evidence type="ECO:0000313" key="8">
    <source>
        <dbReference type="EMBL" id="CAB4902488.1"/>
    </source>
</evidence>
<dbReference type="EMBL" id="CAFBMI010000060">
    <property type="protein sequence ID" value="CAB4902488.1"/>
    <property type="molecule type" value="Genomic_DNA"/>
</dbReference>
<evidence type="ECO:0000256" key="4">
    <source>
        <dbReference type="ARBA" id="ARBA00023204"/>
    </source>
</evidence>
<dbReference type="InterPro" id="IPR036895">
    <property type="entry name" value="Uracil-DNA_glycosylase-like_sf"/>
</dbReference>
<dbReference type="SMART" id="SM00986">
    <property type="entry name" value="UDG"/>
    <property type="match status" value="1"/>
</dbReference>
<dbReference type="PANTHER" id="PTHR11264:SF0">
    <property type="entry name" value="URACIL-DNA GLYCOSYLASE"/>
    <property type="match status" value="1"/>
</dbReference>
<dbReference type="InterPro" id="IPR002043">
    <property type="entry name" value="UDG_fam1"/>
</dbReference>
<protein>
    <submittedName>
        <fullName evidence="6">Unannotated protein</fullName>
    </submittedName>
</protein>
<dbReference type="AlphaFoldDB" id="A0A6J6M7L1"/>
<dbReference type="NCBIfam" id="NF003592">
    <property type="entry name" value="PRK05254.1-5"/>
    <property type="match status" value="1"/>
</dbReference>
<dbReference type="Gene3D" id="3.40.470.10">
    <property type="entry name" value="Uracil-DNA glycosylase-like domain"/>
    <property type="match status" value="1"/>
</dbReference>
<accession>A0A6J6M7L1</accession>
<dbReference type="CDD" id="cd10027">
    <property type="entry name" value="UDG-F1-like"/>
    <property type="match status" value="1"/>
</dbReference>
<keyword evidence="2" id="KW-0227">DNA damage</keyword>
<evidence type="ECO:0000256" key="1">
    <source>
        <dbReference type="ARBA" id="ARBA00008184"/>
    </source>
</evidence>
<dbReference type="SUPFAM" id="SSF52141">
    <property type="entry name" value="Uracil-DNA glycosylase-like"/>
    <property type="match status" value="1"/>
</dbReference>